<evidence type="ECO:0000256" key="1">
    <source>
        <dbReference type="ARBA" id="ARBA00022857"/>
    </source>
</evidence>
<dbReference type="EMBL" id="NBSH01000007">
    <property type="protein sequence ID" value="ORX36914.1"/>
    <property type="molecule type" value="Genomic_DNA"/>
</dbReference>
<dbReference type="AlphaFoldDB" id="A0A1Y1UHG1"/>
<dbReference type="Gene3D" id="3.90.25.10">
    <property type="entry name" value="UDP-galactose 4-epimerase, domain 1"/>
    <property type="match status" value="1"/>
</dbReference>
<keyword evidence="5" id="KW-1185">Reference proteome</keyword>
<dbReference type="InParanoid" id="A0A1Y1UHG1"/>
<dbReference type="PANTHER" id="PTHR43103:SF3">
    <property type="entry name" value="ADP-L-GLYCERO-D-MANNO-HEPTOSE-6-EPIMERASE"/>
    <property type="match status" value="1"/>
</dbReference>
<feature type="domain" description="NAD-dependent epimerase/dehydratase" evidence="3">
    <location>
        <begin position="17"/>
        <end position="215"/>
    </location>
</feature>
<evidence type="ECO:0000259" key="3">
    <source>
        <dbReference type="Pfam" id="PF01370"/>
    </source>
</evidence>
<dbReference type="GeneID" id="33555604"/>
<dbReference type="Pfam" id="PF01370">
    <property type="entry name" value="Epimerase"/>
    <property type="match status" value="1"/>
</dbReference>
<dbReference type="OrthoDB" id="16464at2759"/>
<dbReference type="InterPro" id="IPR001509">
    <property type="entry name" value="Epimerase_deHydtase"/>
</dbReference>
<sequence length="358" mass="39097">MSPTYDALKLPSHIKTILVSGAGGFVGQELVKLLLELFPDVKLIATDIIEPPRLIDDEKRFKAIKADLGHTSQVEALFEGEQIGGVFALHGIMSGGAEANFDLGYAVNVDSNLNLLKQAHSHANEHAFKPTYVFVSSLAVYGGPKAVPESRVIPQDTPVIAKTSYGIQKQIMEMYVYDYGRKGYLDTRSIRLPSVTIRPGAPSTAASSFLSGIVREPLQGVESICPIASSIDDPILDSMPWYCTRTKTLVRNVAYAMCMPETEFKKYEGLGRSINLPGIKVMPRQMIDALVEHGGKDKLKLVKFEKDQAVIDIASTWAGDYDSSPSESMGFENDDPATGYSMAVKDFKELLEAQGKLA</sequence>
<dbReference type="RefSeq" id="XP_021870983.1">
    <property type="nucleotide sequence ID" value="XM_022013796.1"/>
</dbReference>
<dbReference type="SUPFAM" id="SSF51735">
    <property type="entry name" value="NAD(P)-binding Rossmann-fold domains"/>
    <property type="match status" value="1"/>
</dbReference>
<keyword evidence="2" id="KW-0119">Carbohydrate metabolism</keyword>
<reference evidence="4 5" key="1">
    <citation type="submission" date="2017-03" db="EMBL/GenBank/DDBJ databases">
        <title>Widespread Adenine N6-methylation of Active Genes in Fungi.</title>
        <authorList>
            <consortium name="DOE Joint Genome Institute"/>
            <person name="Mondo S.J."/>
            <person name="Dannebaum R.O."/>
            <person name="Kuo R.C."/>
            <person name="Louie K.B."/>
            <person name="Bewick A.J."/>
            <person name="Labutti K."/>
            <person name="Haridas S."/>
            <person name="Kuo A."/>
            <person name="Salamov A."/>
            <person name="Ahrendt S.R."/>
            <person name="Lau R."/>
            <person name="Bowen B.P."/>
            <person name="Lipzen A."/>
            <person name="Sullivan W."/>
            <person name="Andreopoulos W.B."/>
            <person name="Clum A."/>
            <person name="Lindquist E."/>
            <person name="Daum C."/>
            <person name="Northen T.R."/>
            <person name="Ramamoorthy G."/>
            <person name="Schmitz R.J."/>
            <person name="Gryganskyi A."/>
            <person name="Culley D."/>
            <person name="Magnuson J."/>
            <person name="James T.Y."/>
            <person name="O'Malley M.A."/>
            <person name="Stajich J.E."/>
            <person name="Spatafora J.W."/>
            <person name="Visel A."/>
            <person name="Grigoriev I.V."/>
        </authorList>
    </citation>
    <scope>NUCLEOTIDE SEQUENCE [LARGE SCALE GENOMIC DNA]</scope>
    <source>
        <strain evidence="4 5">NRRL Y-17943</strain>
    </source>
</reference>
<dbReference type="Proteomes" id="UP000193218">
    <property type="component" value="Unassembled WGS sequence"/>
</dbReference>
<accession>A0A1Y1UHG1</accession>
<proteinExistence type="predicted"/>
<evidence type="ECO:0000256" key="2">
    <source>
        <dbReference type="ARBA" id="ARBA00023277"/>
    </source>
</evidence>
<dbReference type="STRING" id="4999.A0A1Y1UHG1"/>
<protein>
    <recommendedName>
        <fullName evidence="3">NAD-dependent epimerase/dehydratase domain-containing protein</fullName>
    </recommendedName>
</protein>
<keyword evidence="1" id="KW-0521">NADP</keyword>
<organism evidence="4 5">
    <name type="scientific">Kockovaella imperatae</name>
    <dbReference type="NCBI Taxonomy" id="4999"/>
    <lineage>
        <taxon>Eukaryota</taxon>
        <taxon>Fungi</taxon>
        <taxon>Dikarya</taxon>
        <taxon>Basidiomycota</taxon>
        <taxon>Agaricomycotina</taxon>
        <taxon>Tremellomycetes</taxon>
        <taxon>Tremellales</taxon>
        <taxon>Cuniculitremaceae</taxon>
        <taxon>Kockovaella</taxon>
    </lineage>
</organism>
<evidence type="ECO:0000313" key="4">
    <source>
        <dbReference type="EMBL" id="ORX36914.1"/>
    </source>
</evidence>
<comment type="caution">
    <text evidence="4">The sequence shown here is derived from an EMBL/GenBank/DDBJ whole genome shotgun (WGS) entry which is preliminary data.</text>
</comment>
<dbReference type="InterPro" id="IPR036291">
    <property type="entry name" value="NAD(P)-bd_dom_sf"/>
</dbReference>
<gene>
    <name evidence="4" type="ORF">BD324DRAFT_591288</name>
</gene>
<dbReference type="PANTHER" id="PTHR43103">
    <property type="entry name" value="NUCLEOSIDE-DIPHOSPHATE-SUGAR EPIMERASE"/>
    <property type="match status" value="1"/>
</dbReference>
<name>A0A1Y1UHG1_9TREE</name>
<evidence type="ECO:0000313" key="5">
    <source>
        <dbReference type="Proteomes" id="UP000193218"/>
    </source>
</evidence>
<dbReference type="Gene3D" id="3.40.50.720">
    <property type="entry name" value="NAD(P)-binding Rossmann-like Domain"/>
    <property type="match status" value="1"/>
</dbReference>